<dbReference type="SUPFAM" id="SSF53448">
    <property type="entry name" value="Nucleotide-diphospho-sugar transferases"/>
    <property type="match status" value="2"/>
</dbReference>
<evidence type="ECO:0000259" key="1">
    <source>
        <dbReference type="Pfam" id="PF00535"/>
    </source>
</evidence>
<organism evidence="2">
    <name type="scientific">Pricia antarctica</name>
    <dbReference type="NCBI Taxonomy" id="641691"/>
    <lineage>
        <taxon>Bacteria</taxon>
        <taxon>Pseudomonadati</taxon>
        <taxon>Bacteroidota</taxon>
        <taxon>Flavobacteriia</taxon>
        <taxon>Flavobacteriales</taxon>
        <taxon>Flavobacteriaceae</taxon>
        <taxon>Pricia</taxon>
    </lineage>
</organism>
<dbReference type="PANTHER" id="PTHR22916:SF3">
    <property type="entry name" value="UDP-GLCNAC:BETAGAL BETA-1,3-N-ACETYLGLUCOSAMINYLTRANSFERASE-LIKE PROTEIN 1"/>
    <property type="match status" value="1"/>
</dbReference>
<dbReference type="Gene3D" id="3.90.550.10">
    <property type="entry name" value="Spore Coat Polysaccharide Biosynthesis Protein SpsA, Chain A"/>
    <property type="match status" value="2"/>
</dbReference>
<dbReference type="CDD" id="cd00761">
    <property type="entry name" value="Glyco_tranf_GTA_type"/>
    <property type="match status" value="1"/>
</dbReference>
<dbReference type="EMBL" id="DRGL01000039">
    <property type="protein sequence ID" value="HEA21458.1"/>
    <property type="molecule type" value="Genomic_DNA"/>
</dbReference>
<gene>
    <name evidence="2" type="ORF">ENH87_11120</name>
</gene>
<reference evidence="2" key="1">
    <citation type="journal article" date="2020" name="mSystems">
        <title>Genome- and Community-Level Interaction Insights into Carbon Utilization and Element Cycling Functions of Hydrothermarchaeota in Hydrothermal Sediment.</title>
        <authorList>
            <person name="Zhou Z."/>
            <person name="Liu Y."/>
            <person name="Xu W."/>
            <person name="Pan J."/>
            <person name="Luo Z.H."/>
            <person name="Li M."/>
        </authorList>
    </citation>
    <scope>NUCLEOTIDE SEQUENCE [LARGE SCALE GENOMIC DNA]</scope>
    <source>
        <strain evidence="2">HyVt-345</strain>
    </source>
</reference>
<protein>
    <submittedName>
        <fullName evidence="2">Glycosyltransferase</fullName>
    </submittedName>
</protein>
<sequence>MNDLAVIIICSTPYSRRIKEKCFAEINGKRVLSHILDRVHGLNFDVVVAVPDGIEYEYMEEYREICWQRGAKIISGSPESPLHRMEKFLKENKYKYVIRITHDDIIIDGKTMVDLLNEVKRVSASYGCTPSIIEGAGVEVMLAETILNRAKEIKYPVEHISYFVKGKKPIILEPRKSIQRPYRLVLDYAEDLVVLEAVLRQTGNDATVDSICEYIDGNQMIMEYNKLPEITIYTCMKNASKWITDCISSIIMSINVSKTAVEYILVDDKSNDDSLSKAITQLALWKMPKATVMVNQKNIGLASSSNIALARARGKYIMRVDADDMISPHSIVHMLKKIKEEDAVIIYPNYWVSREGDTASEKTKAIVGGNIHHHAGCALMNKKTINELKFKEGLRHWDSLDLYHRIKEHYELKISYVEHPCFYYRQHDKNLSTNNTGERKHIFNQLFGDMSKNKFN</sequence>
<comment type="caution">
    <text evidence="2">The sequence shown here is derived from an EMBL/GenBank/DDBJ whole genome shotgun (WGS) entry which is preliminary data.</text>
</comment>
<name>A0A831QQU8_9FLAO</name>
<dbReference type="Pfam" id="PF00535">
    <property type="entry name" value="Glycos_transf_2"/>
    <property type="match status" value="1"/>
</dbReference>
<dbReference type="InterPro" id="IPR001173">
    <property type="entry name" value="Glyco_trans_2-like"/>
</dbReference>
<dbReference type="AlphaFoldDB" id="A0A831QQU8"/>
<feature type="domain" description="Glycosyltransferase 2-like" evidence="1">
    <location>
        <begin position="232"/>
        <end position="375"/>
    </location>
</feature>
<proteinExistence type="predicted"/>
<dbReference type="GO" id="GO:0016758">
    <property type="term" value="F:hexosyltransferase activity"/>
    <property type="evidence" value="ECO:0007669"/>
    <property type="project" value="UniProtKB-ARBA"/>
</dbReference>
<dbReference type="InterPro" id="IPR029044">
    <property type="entry name" value="Nucleotide-diphossugar_trans"/>
</dbReference>
<evidence type="ECO:0000313" key="2">
    <source>
        <dbReference type="EMBL" id="HEA21458.1"/>
    </source>
</evidence>
<dbReference type="Proteomes" id="UP000886191">
    <property type="component" value="Unassembled WGS sequence"/>
</dbReference>
<dbReference type="PANTHER" id="PTHR22916">
    <property type="entry name" value="GLYCOSYLTRANSFERASE"/>
    <property type="match status" value="1"/>
</dbReference>
<accession>A0A831QQU8</accession>